<evidence type="ECO:0000313" key="2">
    <source>
        <dbReference type="Proteomes" id="UP000317178"/>
    </source>
</evidence>
<sequence>MQYDPLHPQTPTRFSFSRRQLLRQASTGFGALAMSALAPQFGLAGQDGAQNGLSLPATHHPSKAKHVIFLYMDGGVSHIDSFDPKPQLDKEHGQPFKMKVQPTQFDDVGKVLKCPWKFKNHGESGLPISELFPHIAQHADELCVVRSMTSSFSEHTNANYFLHTGHGLQGRPSMGSWFTYGLGTESENLPGFVVLMGGLMPPGGVDCFHNGFLPAAYQGSIFKKGEVPVADLLRSEKTESAQRRKLNLLRQLDENVLDQAGEHDELESAIRNYELAFRMQTAVPDLVDLSQETESTQKNYGLDSTDEHTRSYGRQCLTARRLVEQGVRFIELTCPKIGGLDRWDQHSGLKSGHEKNAKAIDQPVAALIDDLKERGLLDETLIVWAGEFGRTPMAQGSDGRDHNPFGFTIWMAGGGAKGGTIYGATDEYGYYAIENKLQIHDLHATMLHLLGMDHTRLTKRFSSRDMRLTDVHGKVVHDIIS</sequence>
<dbReference type="InterPro" id="IPR006311">
    <property type="entry name" value="TAT_signal"/>
</dbReference>
<dbReference type="SUPFAM" id="SSF53649">
    <property type="entry name" value="Alkaline phosphatase-like"/>
    <property type="match status" value="1"/>
</dbReference>
<gene>
    <name evidence="1" type="ORF">Pla110_35220</name>
</gene>
<organism evidence="1 2">
    <name type="scientific">Polystyrenella longa</name>
    <dbReference type="NCBI Taxonomy" id="2528007"/>
    <lineage>
        <taxon>Bacteria</taxon>
        <taxon>Pseudomonadati</taxon>
        <taxon>Planctomycetota</taxon>
        <taxon>Planctomycetia</taxon>
        <taxon>Planctomycetales</taxon>
        <taxon>Planctomycetaceae</taxon>
        <taxon>Polystyrenella</taxon>
    </lineage>
</organism>
<dbReference type="PROSITE" id="PS51318">
    <property type="entry name" value="TAT"/>
    <property type="match status" value="1"/>
</dbReference>
<name>A0A518CRB5_9PLAN</name>
<keyword evidence="2" id="KW-1185">Reference proteome</keyword>
<accession>A0A518CRB5</accession>
<dbReference type="InterPro" id="IPR017850">
    <property type="entry name" value="Alkaline_phosphatase_core_sf"/>
</dbReference>
<dbReference type="EMBL" id="CP036281">
    <property type="protein sequence ID" value="QDU81772.1"/>
    <property type="molecule type" value="Genomic_DNA"/>
</dbReference>
<dbReference type="Gene3D" id="3.40.720.10">
    <property type="entry name" value="Alkaline Phosphatase, subunit A"/>
    <property type="match status" value="1"/>
</dbReference>
<evidence type="ECO:0008006" key="3">
    <source>
        <dbReference type="Google" id="ProtNLM"/>
    </source>
</evidence>
<dbReference type="Pfam" id="PF07394">
    <property type="entry name" value="DUF1501"/>
    <property type="match status" value="1"/>
</dbReference>
<protein>
    <recommendedName>
        <fullName evidence="3">Sulfatase</fullName>
    </recommendedName>
</protein>
<reference evidence="1 2" key="1">
    <citation type="submission" date="2019-02" db="EMBL/GenBank/DDBJ databases">
        <title>Deep-cultivation of Planctomycetes and their phenomic and genomic characterization uncovers novel biology.</title>
        <authorList>
            <person name="Wiegand S."/>
            <person name="Jogler M."/>
            <person name="Boedeker C."/>
            <person name="Pinto D."/>
            <person name="Vollmers J."/>
            <person name="Rivas-Marin E."/>
            <person name="Kohn T."/>
            <person name="Peeters S.H."/>
            <person name="Heuer A."/>
            <person name="Rast P."/>
            <person name="Oberbeckmann S."/>
            <person name="Bunk B."/>
            <person name="Jeske O."/>
            <person name="Meyerdierks A."/>
            <person name="Storesund J.E."/>
            <person name="Kallscheuer N."/>
            <person name="Luecker S."/>
            <person name="Lage O.M."/>
            <person name="Pohl T."/>
            <person name="Merkel B.J."/>
            <person name="Hornburger P."/>
            <person name="Mueller R.-W."/>
            <person name="Bruemmer F."/>
            <person name="Labrenz M."/>
            <person name="Spormann A.M."/>
            <person name="Op den Camp H."/>
            <person name="Overmann J."/>
            <person name="Amann R."/>
            <person name="Jetten M.S.M."/>
            <person name="Mascher T."/>
            <person name="Medema M.H."/>
            <person name="Devos D.P."/>
            <person name="Kaster A.-K."/>
            <person name="Ovreas L."/>
            <person name="Rohde M."/>
            <person name="Galperin M.Y."/>
            <person name="Jogler C."/>
        </authorList>
    </citation>
    <scope>NUCLEOTIDE SEQUENCE [LARGE SCALE GENOMIC DNA]</scope>
    <source>
        <strain evidence="1 2">Pla110</strain>
    </source>
</reference>
<proteinExistence type="predicted"/>
<dbReference type="OrthoDB" id="127333at2"/>
<dbReference type="Proteomes" id="UP000317178">
    <property type="component" value="Chromosome"/>
</dbReference>
<evidence type="ECO:0000313" key="1">
    <source>
        <dbReference type="EMBL" id="QDU81772.1"/>
    </source>
</evidence>
<dbReference type="PANTHER" id="PTHR43737:SF1">
    <property type="entry name" value="DUF1501 DOMAIN-CONTAINING PROTEIN"/>
    <property type="match status" value="1"/>
</dbReference>
<dbReference type="PANTHER" id="PTHR43737">
    <property type="entry name" value="BLL7424 PROTEIN"/>
    <property type="match status" value="1"/>
</dbReference>
<dbReference type="InterPro" id="IPR010869">
    <property type="entry name" value="DUF1501"/>
</dbReference>
<dbReference type="AlphaFoldDB" id="A0A518CRB5"/>
<dbReference type="KEGG" id="plon:Pla110_35220"/>